<proteinExistence type="predicted"/>
<organism evidence="2 3">
    <name type="scientific">Sphingobium fuliginis (strain ATCC 27551)</name>
    <dbReference type="NCBI Taxonomy" id="336203"/>
    <lineage>
        <taxon>Bacteria</taxon>
        <taxon>Pseudomonadati</taxon>
        <taxon>Pseudomonadota</taxon>
        <taxon>Alphaproteobacteria</taxon>
        <taxon>Sphingomonadales</taxon>
        <taxon>Sphingomonadaceae</taxon>
        <taxon>Sphingobium</taxon>
    </lineage>
</organism>
<evidence type="ECO:0000256" key="1">
    <source>
        <dbReference type="SAM" id="MobiDB-lite"/>
    </source>
</evidence>
<dbReference type="EMBL" id="BMDU01000002">
    <property type="protein sequence ID" value="GFZ85152.1"/>
    <property type="molecule type" value="Genomic_DNA"/>
</dbReference>
<evidence type="ECO:0000313" key="3">
    <source>
        <dbReference type="Proteomes" id="UP000628109"/>
    </source>
</evidence>
<keyword evidence="3" id="KW-1185">Reference proteome</keyword>
<dbReference type="Proteomes" id="UP000628109">
    <property type="component" value="Unassembled WGS sequence"/>
</dbReference>
<sequence length="119" mass="12777">MTDTTILHDRLLSKLREAVTAVVDIDGAEEKAIEIAATALTDMLANVLARLPAALDPEGATTISLAMGNRMMRRMMLEAMDRGELFDLRGAPSQGGRNSAIGSAEKITDRPTRKPRGKG</sequence>
<comment type="caution">
    <text evidence="2">The sequence shown here is derived from an EMBL/GenBank/DDBJ whole genome shotgun (WGS) entry which is preliminary data.</text>
</comment>
<name>A0ABQ1ESV5_SPHSA</name>
<accession>A0ABQ1ESV5</accession>
<gene>
    <name evidence="2" type="ORF">GCM10019071_12720</name>
</gene>
<evidence type="ECO:0000313" key="2">
    <source>
        <dbReference type="EMBL" id="GFZ85152.1"/>
    </source>
</evidence>
<feature type="region of interest" description="Disordered" evidence="1">
    <location>
        <begin position="87"/>
        <end position="119"/>
    </location>
</feature>
<dbReference type="RefSeq" id="WP_188453286.1">
    <property type="nucleotide sequence ID" value="NZ_BMDU01000002.1"/>
</dbReference>
<reference evidence="3" key="1">
    <citation type="journal article" date="2019" name="Int. J. Syst. Evol. Microbiol.">
        <title>The Global Catalogue of Microorganisms (GCM) 10K type strain sequencing project: providing services to taxonomists for standard genome sequencing and annotation.</title>
        <authorList>
            <consortium name="The Broad Institute Genomics Platform"/>
            <consortium name="The Broad Institute Genome Sequencing Center for Infectious Disease"/>
            <person name="Wu L."/>
            <person name="Ma J."/>
        </authorList>
    </citation>
    <scope>NUCLEOTIDE SEQUENCE [LARGE SCALE GENOMIC DNA]</scope>
    <source>
        <strain evidence="3">CCM 7327</strain>
    </source>
</reference>
<protein>
    <submittedName>
        <fullName evidence="2">Uncharacterized protein</fullName>
    </submittedName>
</protein>